<evidence type="ECO:0000256" key="4">
    <source>
        <dbReference type="ARBA" id="ARBA00022801"/>
    </source>
</evidence>
<organism evidence="9 10">
    <name type="scientific">Piscinibacter gummiphilus</name>
    <dbReference type="NCBI Taxonomy" id="946333"/>
    <lineage>
        <taxon>Bacteria</taxon>
        <taxon>Pseudomonadati</taxon>
        <taxon>Pseudomonadota</taxon>
        <taxon>Betaproteobacteria</taxon>
        <taxon>Burkholderiales</taxon>
        <taxon>Sphaerotilaceae</taxon>
        <taxon>Piscinibacter</taxon>
    </lineage>
</organism>
<dbReference type="PANTHER" id="PTHR43660:SF1">
    <property type="entry name" value="DIPEPTIDYL CARBOXYPEPTIDASE"/>
    <property type="match status" value="1"/>
</dbReference>
<keyword evidence="2 7" id="KW-0645">Protease</keyword>
<dbReference type="EC" id="3.4.24.-" evidence="9"/>
<evidence type="ECO:0000256" key="2">
    <source>
        <dbReference type="ARBA" id="ARBA00022670"/>
    </source>
</evidence>
<keyword evidence="6 7" id="KW-0482">Metalloprotease</keyword>
<keyword evidence="4 7" id="KW-0378">Hydrolase</keyword>
<evidence type="ECO:0000256" key="7">
    <source>
        <dbReference type="RuleBase" id="RU003435"/>
    </source>
</evidence>
<evidence type="ECO:0000256" key="6">
    <source>
        <dbReference type="ARBA" id="ARBA00023049"/>
    </source>
</evidence>
<reference evidence="9 10" key="1">
    <citation type="submission" date="2023-10" db="EMBL/GenBank/DDBJ databases">
        <title>Bacteria for the degradation of biodegradable plastic PBAT(Polybutylene adipate terephthalate).</title>
        <authorList>
            <person name="Weon H.-Y."/>
            <person name="Yeon J."/>
        </authorList>
    </citation>
    <scope>NUCLEOTIDE SEQUENCE [LARGE SCALE GENOMIC DNA]</scope>
    <source>
        <strain evidence="9 10">SBD 7-3</strain>
    </source>
</reference>
<protein>
    <submittedName>
        <fullName evidence="9">M3 family metallopeptidase</fullName>
        <ecNumber evidence="9">3.4.24.-</ecNumber>
    </submittedName>
</protein>
<dbReference type="EMBL" id="CP136336">
    <property type="protein sequence ID" value="WOB10007.1"/>
    <property type="molecule type" value="Genomic_DNA"/>
</dbReference>
<evidence type="ECO:0000256" key="5">
    <source>
        <dbReference type="ARBA" id="ARBA00022833"/>
    </source>
</evidence>
<dbReference type="InterPro" id="IPR045090">
    <property type="entry name" value="Pept_M3A_M3B"/>
</dbReference>
<evidence type="ECO:0000313" key="10">
    <source>
        <dbReference type="Proteomes" id="UP001303946"/>
    </source>
</evidence>
<dbReference type="InterPro" id="IPR024080">
    <property type="entry name" value="Neurolysin/TOP_N"/>
</dbReference>
<dbReference type="PANTHER" id="PTHR43660">
    <property type="entry name" value="DIPEPTIDYL CARBOXYPEPTIDASE"/>
    <property type="match status" value="1"/>
</dbReference>
<dbReference type="RefSeq" id="WP_316702898.1">
    <property type="nucleotide sequence ID" value="NZ_CP136336.1"/>
</dbReference>
<feature type="domain" description="Peptidase M3A/M3B catalytic" evidence="8">
    <location>
        <begin position="229"/>
        <end position="678"/>
    </location>
</feature>
<dbReference type="InterPro" id="IPR024077">
    <property type="entry name" value="Neurolysin/TOP_dom2"/>
</dbReference>
<dbReference type="InterPro" id="IPR034005">
    <property type="entry name" value="M3A_DCP"/>
</dbReference>
<dbReference type="Proteomes" id="UP001303946">
    <property type="component" value="Chromosome"/>
</dbReference>
<dbReference type="InterPro" id="IPR001567">
    <property type="entry name" value="Pept_M3A_M3B_dom"/>
</dbReference>
<comment type="cofactor">
    <cofactor evidence="7">
        <name>Zn(2+)</name>
        <dbReference type="ChEBI" id="CHEBI:29105"/>
    </cofactor>
    <text evidence="7">Binds 1 zinc ion.</text>
</comment>
<keyword evidence="5 7" id="KW-0862">Zinc</keyword>
<dbReference type="Gene3D" id="1.20.1050.40">
    <property type="entry name" value="Endopeptidase. Chain P, domain 1"/>
    <property type="match status" value="1"/>
</dbReference>
<proteinExistence type="inferred from homology"/>
<evidence type="ECO:0000256" key="3">
    <source>
        <dbReference type="ARBA" id="ARBA00022723"/>
    </source>
</evidence>
<accession>A0ABZ0CYH2</accession>
<dbReference type="Gene3D" id="3.40.390.10">
    <property type="entry name" value="Collagenase (Catalytic Domain)"/>
    <property type="match status" value="1"/>
</dbReference>
<keyword evidence="10" id="KW-1185">Reference proteome</keyword>
<dbReference type="SUPFAM" id="SSF55486">
    <property type="entry name" value="Metalloproteases ('zincins'), catalytic domain"/>
    <property type="match status" value="1"/>
</dbReference>
<name>A0ABZ0CYH2_9BURK</name>
<dbReference type="Pfam" id="PF01432">
    <property type="entry name" value="Peptidase_M3"/>
    <property type="match status" value="1"/>
</dbReference>
<dbReference type="GO" id="GO:0016787">
    <property type="term" value="F:hydrolase activity"/>
    <property type="evidence" value="ECO:0007669"/>
    <property type="project" value="UniProtKB-KW"/>
</dbReference>
<dbReference type="CDD" id="cd06456">
    <property type="entry name" value="M3A_DCP"/>
    <property type="match status" value="1"/>
</dbReference>
<evidence type="ECO:0000259" key="8">
    <source>
        <dbReference type="Pfam" id="PF01432"/>
    </source>
</evidence>
<sequence length="690" mass="77466">MTSNPLVQPWTTPHALPPFAEVRADHFKPAFDAALAEQRAEVDAIAANPAAPTFDNTIAALDRSGRLLARVESLFHNLAASETSPELQAVEREMAVPLAAHGSAIYMNAMLFKRVDALHAQRETLGLSAEQKRLVERIHLDFVRAGAKLGADEQKRYAQVMQRLAELHTRFGQNVLADESSFRLVLRDERDLAGLPGFVRAAARQAAAERGMADAHVITLSRSHIVPFLTFSQRRDLREEAWRAWVSRGEHEGPHDNRPVAREIMTLRHEQARLHGYACYADYVLADTMAGTRSAVNELLDKVWAPAAQRAAEELRDLVALAAAHGEPTQVEAWDWRYLAEKLRQQRYDVDEAAVKPYFPLDRMVEAAFDCASRLFGLRFVPRADLRAYHPDVKVYEVFQGDELIGVFLHDNFARPTKRSGAWMSLYRQQSRGADGTRVIPIVANNNNFAKGAPGEPTLLSVDDARTLFHEFGHGLHGLLSNVGYERLSGTNVLRDFVELPSQLFEHWLGEREVLRRHARHHATGEPIPEELVKRIEAANKFNQGYETLRYLASAKVDMAIHSRSDAEGPDIVAFERAEVERMGLPAAVGMNHRLPHFLHLFAGSGYAAGYYVYLWAEVLDADGYDAFTEAGNPFDAKVAQRLRECIYSSGNSREPREAYRAFRGRDPQVQPMLRERGLLEGLLEDVRPA</sequence>
<dbReference type="InterPro" id="IPR024079">
    <property type="entry name" value="MetalloPept_cat_dom_sf"/>
</dbReference>
<dbReference type="Gene3D" id="1.10.1370.10">
    <property type="entry name" value="Neurolysin, domain 3"/>
    <property type="match status" value="1"/>
</dbReference>
<evidence type="ECO:0000256" key="1">
    <source>
        <dbReference type="ARBA" id="ARBA00006040"/>
    </source>
</evidence>
<comment type="similarity">
    <text evidence="1 7">Belongs to the peptidase M3 family.</text>
</comment>
<keyword evidence="3 7" id="KW-0479">Metal-binding</keyword>
<evidence type="ECO:0000313" key="9">
    <source>
        <dbReference type="EMBL" id="WOB10007.1"/>
    </source>
</evidence>
<gene>
    <name evidence="9" type="ORF">RXV79_08055</name>
</gene>